<organism evidence="1">
    <name type="scientific">Klebsiella pneumoniae</name>
    <dbReference type="NCBI Taxonomy" id="573"/>
    <lineage>
        <taxon>Bacteria</taxon>
        <taxon>Pseudomonadati</taxon>
        <taxon>Pseudomonadota</taxon>
        <taxon>Gammaproteobacteria</taxon>
        <taxon>Enterobacterales</taxon>
        <taxon>Enterobacteriaceae</taxon>
        <taxon>Klebsiella/Raoultella group</taxon>
        <taxon>Klebsiella</taxon>
        <taxon>Klebsiella pneumoniae complex</taxon>
    </lineage>
</organism>
<reference evidence="1" key="3">
    <citation type="submission" date="2008-04" db="EMBL/GenBank/DDBJ databases">
        <authorList>
            <person name="Lagos R."/>
            <person name="Tello M."/>
            <person name="Mercado G."/>
        </authorList>
    </citation>
    <scope>NUCLEOTIDE SEQUENCE</scope>
    <source>
        <strain evidence="1">RYC492</strain>
    </source>
</reference>
<sequence>MVTEKYSQMNQLCSLAELNDNLVPFTARRITSSLIWCAENVRDTEVLLKACSYIIDPVSSASAKTFHAERYGGSGIQRNGGGARCGFDGNYQVKGMGANPLVGVGTDGRHSNGALGAIHAIYEALWGEVLAQILPYSAVRVQAVLLTNLYTDKAFDRSHGKSRRALLVRDPVVRPAHFERAPYFRAKPEYAGQLIHDARRVRSVIRMLPSNLPVPSEGFSGEARRNPRIYCIEGLCELARREAWQMAFCRTRFLRLTTSPSNIAMDGRLMDFNGLSCLFPGDYPDNFGHQFRLAELVKEPMVLIQGLSDLCLYIGKYMFDPDFTLVSRLKVEETFQKTFHEACYYCYLEQLGIPTEFLPQEGIPDTLKQLVNSLVVLVNKRSDRLCCPDTACGDDSPLQSLVVELIRQSQAQTHPLDNDAEHDVHFTEAQLCFSRAIHWLTQDSIRRQINVSSLLKEMENHARKRLQPRKWLGKACLSEEIASLLDEHSDNPYYLREAFSDMGTRMQAFSREAFGHVNPVRIAV</sequence>
<dbReference type="AlphaFoldDB" id="Q93GK2"/>
<reference evidence="1" key="2">
    <citation type="journal article" date="2001" name="Mol. Microbiol.">
        <title>Structure, organization and characterization of the gene cluster involved in the production of microcin E492, a channel-forming bacteriocin.</title>
        <authorList>
            <person name="Lagos R."/>
            <person name="Baeza M."/>
            <person name="Corsini G."/>
            <person name="Hetz C."/>
            <person name="Strahsburger E."/>
            <person name="Castillo J.A."/>
            <person name="Vergara C."/>
            <person name="Monasterio O."/>
        </authorList>
    </citation>
    <scope>NUCLEOTIDE SEQUENCE</scope>
    <source>
        <strain evidence="1">RYC492</strain>
    </source>
</reference>
<gene>
    <name evidence="1" type="primary">mceJ</name>
</gene>
<reference evidence="1" key="1">
    <citation type="journal article" date="1999" name="J. Bacteriol.">
        <title>Identification and properties of the genes encoding microcin E492 and its immunity protein.</title>
        <authorList>
            <person name="Lagos R."/>
            <person name="Villanueva J.E."/>
            <person name="Monasterio O."/>
        </authorList>
    </citation>
    <scope>NUCLEOTIDE SEQUENCE</scope>
    <source>
        <strain evidence="1">RYC492</strain>
    </source>
</reference>
<proteinExistence type="predicted"/>
<evidence type="ECO:0000313" key="1">
    <source>
        <dbReference type="EMBL" id="AAL08403.1"/>
    </source>
</evidence>
<accession>Q93GK2</accession>
<dbReference type="SMR" id="Q93GK2"/>
<protein>
    <submittedName>
        <fullName evidence="1">MceJ</fullName>
    </submittedName>
</protein>
<name>Q93GK2_KLEPN</name>
<dbReference type="EMBL" id="AF063590">
    <property type="protein sequence ID" value="AAL08403.1"/>
    <property type="molecule type" value="Genomic_DNA"/>
</dbReference>